<dbReference type="Pfam" id="PF13781">
    <property type="entry name" value="DoxX_3"/>
    <property type="match status" value="1"/>
</dbReference>
<reference evidence="2 3" key="1">
    <citation type="submission" date="2006-02" db="EMBL/GenBank/DDBJ databases">
        <authorList>
            <person name="Pinhassi J."/>
            <person name="Pedros-Alio C."/>
            <person name="Ferriera S."/>
            <person name="Johnson J."/>
            <person name="Kravitz S."/>
            <person name="Halpern A."/>
            <person name="Remington K."/>
            <person name="Beeson K."/>
            <person name="Tran B."/>
            <person name="Rogers Y.-H."/>
            <person name="Friedman R."/>
            <person name="Venter J.C."/>
        </authorList>
    </citation>
    <scope>NUCLEOTIDE SEQUENCE [LARGE SCALE GENOMIC DNA]</scope>
    <source>
        <strain evidence="2 3">MED92</strain>
    </source>
</reference>
<comment type="caution">
    <text evidence="2">The sequence shown here is derived from an EMBL/GenBank/DDBJ whole genome shotgun (WGS) entry which is preliminary data.</text>
</comment>
<feature type="transmembrane region" description="Helical" evidence="1">
    <location>
        <begin position="47"/>
        <end position="66"/>
    </location>
</feature>
<sequence length="124" mass="13793">MTTNLIYRLTLGLLFIYHGLVPKIIWLSEIEKQLIEAGGFAKEDATFLSPAAGAMEVILGLMIIFLRKQLFPVYIAAFSLIGLLSFVALARADLLIEAFNPVSTNLMGLVFCYLIIRSANEMKH</sequence>
<organism evidence="2 3">
    <name type="scientific">Neptuniibacter caesariensis</name>
    <dbReference type="NCBI Taxonomy" id="207954"/>
    <lineage>
        <taxon>Bacteria</taxon>
        <taxon>Pseudomonadati</taxon>
        <taxon>Pseudomonadota</taxon>
        <taxon>Gammaproteobacteria</taxon>
        <taxon>Oceanospirillales</taxon>
        <taxon>Oceanospirillaceae</taxon>
        <taxon>Neptuniibacter</taxon>
    </lineage>
</organism>
<feature type="transmembrane region" description="Helical" evidence="1">
    <location>
        <begin position="5"/>
        <end position="27"/>
    </location>
</feature>
<keyword evidence="1" id="KW-1133">Transmembrane helix</keyword>
<proteinExistence type="predicted"/>
<name>A0A7U8GSG5_NEPCE</name>
<dbReference type="InterPro" id="IPR025695">
    <property type="entry name" value="DoxX-like"/>
</dbReference>
<feature type="transmembrane region" description="Helical" evidence="1">
    <location>
        <begin position="73"/>
        <end position="92"/>
    </location>
</feature>
<evidence type="ECO:0000256" key="1">
    <source>
        <dbReference type="SAM" id="Phobius"/>
    </source>
</evidence>
<dbReference type="RefSeq" id="WP_007020782.1">
    <property type="nucleotide sequence ID" value="NZ_CH724125.1"/>
</dbReference>
<evidence type="ECO:0000313" key="3">
    <source>
        <dbReference type="Proteomes" id="UP000002171"/>
    </source>
</evidence>
<gene>
    <name evidence="2" type="ORF">MED92_15583</name>
</gene>
<keyword evidence="3" id="KW-1185">Reference proteome</keyword>
<dbReference type="EMBL" id="AAOW01000003">
    <property type="protein sequence ID" value="EAR62472.1"/>
    <property type="molecule type" value="Genomic_DNA"/>
</dbReference>
<dbReference type="AlphaFoldDB" id="A0A7U8GSG5"/>
<feature type="transmembrane region" description="Helical" evidence="1">
    <location>
        <begin position="98"/>
        <end position="116"/>
    </location>
</feature>
<evidence type="ECO:0000313" key="2">
    <source>
        <dbReference type="EMBL" id="EAR62472.1"/>
    </source>
</evidence>
<evidence type="ECO:0008006" key="4">
    <source>
        <dbReference type="Google" id="ProtNLM"/>
    </source>
</evidence>
<keyword evidence="1" id="KW-0812">Transmembrane</keyword>
<dbReference type="OrthoDB" id="6199084at2"/>
<dbReference type="Proteomes" id="UP000002171">
    <property type="component" value="Unassembled WGS sequence"/>
</dbReference>
<accession>A0A7U8GSG5</accession>
<keyword evidence="1" id="KW-0472">Membrane</keyword>
<protein>
    <recommendedName>
        <fullName evidence="4">DoxX family protein</fullName>
    </recommendedName>
</protein>